<name>A0A2R4W1A0_THEAF</name>
<dbReference type="RefSeq" id="WP_108309281.1">
    <property type="nucleotide sequence ID" value="NZ_CP020921.1"/>
</dbReference>
<dbReference type="SMART" id="SM00909">
    <property type="entry name" value="Germane"/>
    <property type="match status" value="1"/>
</dbReference>
<dbReference type="Proteomes" id="UP000244792">
    <property type="component" value="Chromosome"/>
</dbReference>
<dbReference type="OrthoDB" id="9809406at2"/>
<feature type="region of interest" description="Disordered" evidence="1">
    <location>
        <begin position="26"/>
        <end position="45"/>
    </location>
</feature>
<organism evidence="3 4">
    <name type="scientific">Thermodesulfobium acidiphilum</name>
    <dbReference type="NCBI Taxonomy" id="1794699"/>
    <lineage>
        <taxon>Bacteria</taxon>
        <taxon>Pseudomonadati</taxon>
        <taxon>Thermodesulfobiota</taxon>
        <taxon>Thermodesulfobiia</taxon>
        <taxon>Thermodesulfobiales</taxon>
        <taxon>Thermodesulfobiaceae</taxon>
        <taxon>Thermodesulfobium</taxon>
    </lineage>
</organism>
<feature type="compositionally biased region" description="Polar residues" evidence="1">
    <location>
        <begin position="34"/>
        <end position="45"/>
    </location>
</feature>
<dbReference type="InterPro" id="IPR019606">
    <property type="entry name" value="GerMN"/>
</dbReference>
<protein>
    <submittedName>
        <fullName evidence="3">Sporulation and spore germination</fullName>
    </submittedName>
</protein>
<dbReference type="EMBL" id="CP020921">
    <property type="protein sequence ID" value="AWB10486.1"/>
    <property type="molecule type" value="Genomic_DNA"/>
</dbReference>
<dbReference type="KEGG" id="taci:TDSAC_1141"/>
<reference evidence="3 4" key="1">
    <citation type="submission" date="2017-04" db="EMBL/GenBank/DDBJ databases">
        <title>Genomic insights into metabolism of Thermodesulfobium acidiphilum.</title>
        <authorList>
            <person name="Toshchakov S.V."/>
            <person name="Frolov E.N."/>
            <person name="Kublanov I.V."/>
            <person name="Samarov N.I."/>
            <person name="Novikov A."/>
            <person name="Lebedinsky A.V."/>
            <person name="Bonch-Osmolovskaya E.A."/>
            <person name="Chernyh N.A."/>
        </authorList>
    </citation>
    <scope>NUCLEOTIDE SEQUENCE [LARGE SCALE GENOMIC DNA]</scope>
    <source>
        <strain evidence="3 4">3127-1</strain>
    </source>
</reference>
<proteinExistence type="predicted"/>
<evidence type="ECO:0000313" key="4">
    <source>
        <dbReference type="Proteomes" id="UP000244792"/>
    </source>
</evidence>
<dbReference type="Pfam" id="PF10646">
    <property type="entry name" value="Germane"/>
    <property type="match status" value="1"/>
</dbReference>
<feature type="domain" description="GerMN" evidence="2">
    <location>
        <begin position="74"/>
        <end position="163"/>
    </location>
</feature>
<sequence length="184" mass="20624">MRKLLVLILIIGLFFLGGCNENQNNSNQQGVNNAKPNTSQQSVSPVNHNQRYEAMIYWEQEGKIVPVRKQVGTISELIDSLFRGPSEEERKSGYFSELPKVTPNKVILEGDKVLLDLPASFYEARGSFRVSNILKQIVYTCESFPGVKKVVFLKDGNPISVFPGEGFVLAPYVDKNSIRGQDKQ</sequence>
<dbReference type="AlphaFoldDB" id="A0A2R4W1A0"/>
<evidence type="ECO:0000313" key="3">
    <source>
        <dbReference type="EMBL" id="AWB10486.1"/>
    </source>
</evidence>
<evidence type="ECO:0000256" key="1">
    <source>
        <dbReference type="SAM" id="MobiDB-lite"/>
    </source>
</evidence>
<dbReference type="PROSITE" id="PS51257">
    <property type="entry name" value="PROKAR_LIPOPROTEIN"/>
    <property type="match status" value="1"/>
</dbReference>
<evidence type="ECO:0000259" key="2">
    <source>
        <dbReference type="SMART" id="SM00909"/>
    </source>
</evidence>
<accession>A0A2R4W1A0</accession>
<keyword evidence="4" id="KW-1185">Reference proteome</keyword>
<gene>
    <name evidence="3" type="ORF">TDSAC_1141</name>
</gene>